<proteinExistence type="predicted"/>
<dbReference type="OrthoDB" id="7060229at2"/>
<dbReference type="GO" id="GO:0005829">
    <property type="term" value="C:cytosol"/>
    <property type="evidence" value="ECO:0007669"/>
    <property type="project" value="TreeGrafter"/>
</dbReference>
<dbReference type="AlphaFoldDB" id="A0A512E5A2"/>
<evidence type="ECO:0000259" key="7">
    <source>
        <dbReference type="PROSITE" id="PS50110"/>
    </source>
</evidence>
<dbReference type="SMART" id="SM00448">
    <property type="entry name" value="REC"/>
    <property type="match status" value="1"/>
</dbReference>
<dbReference type="PANTHER" id="PTHR48111:SF1">
    <property type="entry name" value="TWO-COMPONENT RESPONSE REGULATOR ORR33"/>
    <property type="match status" value="1"/>
</dbReference>
<keyword evidence="4" id="KW-0238">DNA-binding</keyword>
<dbReference type="InterPro" id="IPR011006">
    <property type="entry name" value="CheY-like_superfamily"/>
</dbReference>
<evidence type="ECO:0000256" key="6">
    <source>
        <dbReference type="PROSITE-ProRule" id="PRU00169"/>
    </source>
</evidence>
<dbReference type="SUPFAM" id="SSF52172">
    <property type="entry name" value="CheY-like"/>
    <property type="match status" value="1"/>
</dbReference>
<evidence type="ECO:0000313" key="8">
    <source>
        <dbReference type="EMBL" id="GEO43670.1"/>
    </source>
</evidence>
<dbReference type="GO" id="GO:0032993">
    <property type="term" value="C:protein-DNA complex"/>
    <property type="evidence" value="ECO:0007669"/>
    <property type="project" value="TreeGrafter"/>
</dbReference>
<evidence type="ECO:0000256" key="4">
    <source>
        <dbReference type="ARBA" id="ARBA00023125"/>
    </source>
</evidence>
<keyword evidence="9" id="KW-1185">Reference proteome</keyword>
<keyword evidence="1 6" id="KW-0597">Phosphoprotein</keyword>
<dbReference type="RefSeq" id="WP_052832770.1">
    <property type="nucleotide sequence ID" value="NZ_BJYZ01000123.1"/>
</dbReference>
<accession>A0A512E5A2</accession>
<organism evidence="8 9">
    <name type="scientific">Skermanella aerolata</name>
    <dbReference type="NCBI Taxonomy" id="393310"/>
    <lineage>
        <taxon>Bacteria</taxon>
        <taxon>Pseudomonadati</taxon>
        <taxon>Pseudomonadota</taxon>
        <taxon>Alphaproteobacteria</taxon>
        <taxon>Rhodospirillales</taxon>
        <taxon>Azospirillaceae</taxon>
        <taxon>Skermanella</taxon>
    </lineage>
</organism>
<dbReference type="PANTHER" id="PTHR48111">
    <property type="entry name" value="REGULATOR OF RPOS"/>
    <property type="match status" value="1"/>
</dbReference>
<feature type="domain" description="Response regulatory" evidence="7">
    <location>
        <begin position="2"/>
        <end position="114"/>
    </location>
</feature>
<comment type="caution">
    <text evidence="8">The sequence shown here is derived from an EMBL/GenBank/DDBJ whole genome shotgun (WGS) entry which is preliminary data.</text>
</comment>
<reference evidence="8 9" key="1">
    <citation type="submission" date="2019-07" db="EMBL/GenBank/DDBJ databases">
        <title>Whole genome shotgun sequence of Skermanella aerolata NBRC 106429.</title>
        <authorList>
            <person name="Hosoyama A."/>
            <person name="Uohara A."/>
            <person name="Ohji S."/>
            <person name="Ichikawa N."/>
        </authorList>
    </citation>
    <scope>NUCLEOTIDE SEQUENCE [LARGE SCALE GENOMIC DNA]</scope>
    <source>
        <strain evidence="8 9">NBRC 106429</strain>
    </source>
</reference>
<evidence type="ECO:0000313" key="9">
    <source>
        <dbReference type="Proteomes" id="UP000321523"/>
    </source>
</evidence>
<dbReference type="InterPro" id="IPR001789">
    <property type="entry name" value="Sig_transdc_resp-reg_receiver"/>
</dbReference>
<feature type="modified residue" description="4-aspartylphosphate" evidence="6">
    <location>
        <position position="52"/>
    </location>
</feature>
<evidence type="ECO:0000256" key="3">
    <source>
        <dbReference type="ARBA" id="ARBA00023015"/>
    </source>
</evidence>
<keyword evidence="3" id="KW-0805">Transcription regulation</keyword>
<evidence type="ECO:0000256" key="1">
    <source>
        <dbReference type="ARBA" id="ARBA00022553"/>
    </source>
</evidence>
<protein>
    <submittedName>
        <fullName evidence="8">Response regulator</fullName>
    </submittedName>
</protein>
<dbReference type="Proteomes" id="UP000321523">
    <property type="component" value="Unassembled WGS sequence"/>
</dbReference>
<keyword evidence="2" id="KW-0902">Two-component regulatory system</keyword>
<dbReference type="Pfam" id="PF00072">
    <property type="entry name" value="Response_reg"/>
    <property type="match status" value="1"/>
</dbReference>
<evidence type="ECO:0000256" key="5">
    <source>
        <dbReference type="ARBA" id="ARBA00023163"/>
    </source>
</evidence>
<keyword evidence="5" id="KW-0804">Transcription</keyword>
<evidence type="ECO:0000256" key="2">
    <source>
        <dbReference type="ARBA" id="ARBA00023012"/>
    </source>
</evidence>
<name>A0A512E5A2_9PROT</name>
<dbReference type="GO" id="GO:0006355">
    <property type="term" value="P:regulation of DNA-templated transcription"/>
    <property type="evidence" value="ECO:0007669"/>
    <property type="project" value="TreeGrafter"/>
</dbReference>
<dbReference type="GO" id="GO:0000156">
    <property type="term" value="F:phosphorelay response regulator activity"/>
    <property type="evidence" value="ECO:0007669"/>
    <property type="project" value="TreeGrafter"/>
</dbReference>
<sequence length="141" mass="15072">MRILIVEDEAIIALCIGLTLQEAGHEIMGPVACLDASLRLAERMVPDLALIDIGLDRGGSGIEVARALLKRWRVMSIYVSARSSRAHTSTNVAVGCLNKPFATQSLIGTVEVARALQQGNIPASLPEGLDLFHAPPRYAAD</sequence>
<dbReference type="Gene3D" id="3.40.50.2300">
    <property type="match status" value="1"/>
</dbReference>
<dbReference type="EMBL" id="BJYZ01000123">
    <property type="protein sequence ID" value="GEO43670.1"/>
    <property type="molecule type" value="Genomic_DNA"/>
</dbReference>
<dbReference type="GO" id="GO:0000976">
    <property type="term" value="F:transcription cis-regulatory region binding"/>
    <property type="evidence" value="ECO:0007669"/>
    <property type="project" value="TreeGrafter"/>
</dbReference>
<dbReference type="PROSITE" id="PS50110">
    <property type="entry name" value="RESPONSE_REGULATORY"/>
    <property type="match status" value="1"/>
</dbReference>
<gene>
    <name evidence="8" type="primary">lovR_3</name>
    <name evidence="8" type="ORF">SAE02_78180</name>
</gene>
<dbReference type="InterPro" id="IPR039420">
    <property type="entry name" value="WalR-like"/>
</dbReference>